<feature type="domain" description="Fumarate lyase N-terminal" evidence="3">
    <location>
        <begin position="10"/>
        <end position="294"/>
    </location>
</feature>
<evidence type="ECO:0000256" key="2">
    <source>
        <dbReference type="NCBIfam" id="TIGR02426"/>
    </source>
</evidence>
<dbReference type="PRINTS" id="PR00145">
    <property type="entry name" value="ARGSUCLYASE"/>
</dbReference>
<dbReference type="InterPro" id="IPR024083">
    <property type="entry name" value="Fumarase/histidase_N"/>
</dbReference>
<organism evidence="4">
    <name type="scientific">Caulobacter sp. (strain K31)</name>
    <dbReference type="NCBI Taxonomy" id="366602"/>
    <lineage>
        <taxon>Bacteria</taxon>
        <taxon>Pseudomonadati</taxon>
        <taxon>Pseudomonadota</taxon>
        <taxon>Alphaproteobacteria</taxon>
        <taxon>Caulobacterales</taxon>
        <taxon>Caulobacteraceae</taxon>
        <taxon>Caulobacter</taxon>
    </lineage>
</organism>
<sequence length="384" mass="38889">MSCLIRARVGSTDAMLAVFGDEALLRAALRFEAGLAQAQAEACLIAAEDAEAIAAACVALPDIADLAQAAAHAGTLAIPLVALLRERLATASPRAAALLHKGATSQDLADTALMLQAKAGAALIRIETERLVTALTALTQAHATTPMLGRTLLQGALPITFGLKTAGWLQGVVGALARFETETAAIQLQLGGATGSLAGLDGKAIEIAERLAAILDLPAAVTPWHARREGLAGLASALAILTGAVGKIAGDIALLAQNEVAEAFEPRVAGRGGSSAMAHKRNPTGCQTALTAAIRAPHLAATILSALPQQHERGLGGWQAEGPVLADLFQLAHGALAAMAPVVEGLEVDAARMAANLAAAGVGTDIGESRVLVARALASLEKDR</sequence>
<reference evidence="4" key="1">
    <citation type="submission" date="2008-01" db="EMBL/GenBank/DDBJ databases">
        <title>Complete sequence of chromosome of Caulobacter sp. K31.</title>
        <authorList>
            <consortium name="US DOE Joint Genome Institute"/>
            <person name="Copeland A."/>
            <person name="Lucas S."/>
            <person name="Lapidus A."/>
            <person name="Barry K."/>
            <person name="Glavina del Rio T."/>
            <person name="Dalin E."/>
            <person name="Tice H."/>
            <person name="Pitluck S."/>
            <person name="Bruce D."/>
            <person name="Goodwin L."/>
            <person name="Thompson L.S."/>
            <person name="Brettin T."/>
            <person name="Detter J.C."/>
            <person name="Han C."/>
            <person name="Schmutz J."/>
            <person name="Larimer F."/>
            <person name="Land M."/>
            <person name="Hauser L."/>
            <person name="Kyrpides N."/>
            <person name="Kim E."/>
            <person name="Stephens C."/>
            <person name="Richardson P."/>
        </authorList>
    </citation>
    <scope>NUCLEOTIDE SEQUENCE [LARGE SCALE GENOMIC DNA]</scope>
    <source>
        <strain evidence="4">K31</strain>
    </source>
</reference>
<gene>
    <name evidence="4" type="ordered locus">Caul_3852</name>
</gene>
<dbReference type="AlphaFoldDB" id="B0SV88"/>
<dbReference type="EC" id="5.5.1.2" evidence="2"/>
<dbReference type="InterPro" id="IPR020557">
    <property type="entry name" value="Fumarate_lyase_CS"/>
</dbReference>
<dbReference type="HOGENOM" id="CLU_030949_3_2_5"/>
<dbReference type="PROSITE" id="PS00163">
    <property type="entry name" value="FUMARATE_LYASES"/>
    <property type="match status" value="1"/>
</dbReference>
<accession>B0SV88</accession>
<dbReference type="GO" id="GO:0047472">
    <property type="term" value="F:3-carboxy-cis,cis-muconate cycloisomerase activity"/>
    <property type="evidence" value="ECO:0007669"/>
    <property type="project" value="UniProtKB-UniRule"/>
</dbReference>
<dbReference type="GO" id="GO:0016829">
    <property type="term" value="F:lyase activity"/>
    <property type="evidence" value="ECO:0007669"/>
    <property type="project" value="UniProtKB-ARBA"/>
</dbReference>
<dbReference type="GO" id="GO:0019619">
    <property type="term" value="P:3,4-dihydroxybenzoate catabolic process"/>
    <property type="evidence" value="ECO:0007669"/>
    <property type="project" value="InterPro"/>
</dbReference>
<evidence type="ECO:0000259" key="3">
    <source>
        <dbReference type="Pfam" id="PF00206"/>
    </source>
</evidence>
<dbReference type="InterPro" id="IPR008948">
    <property type="entry name" value="L-Aspartase-like"/>
</dbReference>
<protein>
    <recommendedName>
        <fullName evidence="2">3-carboxy-cis,cis-muconate cycloisomerase</fullName>
        <ecNumber evidence="2">5.5.1.2</ecNumber>
    </recommendedName>
</protein>
<dbReference type="InterPro" id="IPR000362">
    <property type="entry name" value="Fumarate_lyase_fam"/>
</dbReference>
<evidence type="ECO:0000256" key="1">
    <source>
        <dbReference type="ARBA" id="ARBA00034772"/>
    </source>
</evidence>
<dbReference type="KEGG" id="cak:Caul_3852"/>
<comment type="similarity">
    <text evidence="1">Belongs to the class-II fumarase/aspartase family.</text>
</comment>
<keyword evidence="4" id="KW-0413">Isomerase</keyword>
<dbReference type="Pfam" id="PF00206">
    <property type="entry name" value="Lyase_1"/>
    <property type="match status" value="1"/>
</dbReference>
<proteinExistence type="inferred from homology"/>
<dbReference type="InterPro" id="IPR022761">
    <property type="entry name" value="Fumarate_lyase_N"/>
</dbReference>
<dbReference type="Gene3D" id="1.10.275.10">
    <property type="entry name" value="Fumarase/aspartase (N-terminal domain)"/>
    <property type="match status" value="1"/>
</dbReference>
<evidence type="ECO:0000313" key="4">
    <source>
        <dbReference type="EMBL" id="ABZ72978.1"/>
    </source>
</evidence>
<dbReference type="PANTHER" id="PTHR43172">
    <property type="entry name" value="ADENYLOSUCCINATE LYASE"/>
    <property type="match status" value="1"/>
</dbReference>
<dbReference type="Gene3D" id="1.20.200.10">
    <property type="entry name" value="Fumarase/aspartase (Central domain)"/>
    <property type="match status" value="1"/>
</dbReference>
<dbReference type="SUPFAM" id="SSF48557">
    <property type="entry name" value="L-aspartase-like"/>
    <property type="match status" value="1"/>
</dbReference>
<dbReference type="PRINTS" id="PR00149">
    <property type="entry name" value="FUMRATELYASE"/>
</dbReference>
<dbReference type="STRING" id="366602.Caul_3852"/>
<dbReference type="OrthoDB" id="9768878at2"/>
<dbReference type="PANTHER" id="PTHR43172:SF2">
    <property type="entry name" value="ADENYLOSUCCINATE LYASE C-TERMINAL DOMAIN-CONTAINING PROTEIN"/>
    <property type="match status" value="1"/>
</dbReference>
<dbReference type="NCBIfam" id="TIGR02426">
    <property type="entry name" value="protocat_pcaB"/>
    <property type="match status" value="1"/>
</dbReference>
<dbReference type="eggNOG" id="COG0015">
    <property type="taxonomic scope" value="Bacteria"/>
</dbReference>
<name>B0SV88_CAUSK</name>
<dbReference type="InterPro" id="IPR012789">
    <property type="entry name" value="Protocat_PcaB-like"/>
</dbReference>
<dbReference type="EMBL" id="CP000927">
    <property type="protein sequence ID" value="ABZ72978.1"/>
    <property type="molecule type" value="Genomic_DNA"/>
</dbReference>